<evidence type="ECO:0000313" key="2">
    <source>
        <dbReference type="Proteomes" id="UP000189433"/>
    </source>
</evidence>
<sequence length="61" mass="7493">MKMSLLEREIEQYSKKNLLFLKESAVIFFVWNVKILNFLYQKRNEFMTKTPVIYNYLLVLL</sequence>
<dbReference type="EMBL" id="MLHJ01000012">
    <property type="protein sequence ID" value="OOF44679.1"/>
    <property type="molecule type" value="Genomic_DNA"/>
</dbReference>
<reference evidence="1 2" key="1">
    <citation type="submission" date="2016-10" db="EMBL/GenBank/DDBJ databases">
        <title>Rodentibacter gen. nov. and new species.</title>
        <authorList>
            <person name="Christensen H."/>
        </authorList>
    </citation>
    <scope>NUCLEOTIDE SEQUENCE [LARGE SCALE GENOMIC DNA]</scope>
    <source>
        <strain evidence="1 2">CCUG17206</strain>
    </source>
</reference>
<accession>A0A1V3IRZ5</accession>
<gene>
    <name evidence="1" type="ORF">BKK50_01770</name>
</gene>
<comment type="caution">
    <text evidence="1">The sequence shown here is derived from an EMBL/GenBank/DDBJ whole genome shotgun (WGS) entry which is preliminary data.</text>
</comment>
<dbReference type="AlphaFoldDB" id="A0A1V3IRZ5"/>
<dbReference type="STRING" id="1908260.BKK50_01770"/>
<dbReference type="Proteomes" id="UP000189433">
    <property type="component" value="Unassembled WGS sequence"/>
</dbReference>
<evidence type="ECO:0000313" key="1">
    <source>
        <dbReference type="EMBL" id="OOF44679.1"/>
    </source>
</evidence>
<name>A0A1V3IRZ5_9PAST</name>
<proteinExistence type="predicted"/>
<keyword evidence="2" id="KW-1185">Reference proteome</keyword>
<organism evidence="1 2">
    <name type="scientific">Rodentibacter rarus</name>
    <dbReference type="NCBI Taxonomy" id="1908260"/>
    <lineage>
        <taxon>Bacteria</taxon>
        <taxon>Pseudomonadati</taxon>
        <taxon>Pseudomonadota</taxon>
        <taxon>Gammaproteobacteria</taxon>
        <taxon>Pasteurellales</taxon>
        <taxon>Pasteurellaceae</taxon>
        <taxon>Rodentibacter</taxon>
    </lineage>
</organism>
<protein>
    <submittedName>
        <fullName evidence="1">Uncharacterized protein</fullName>
    </submittedName>
</protein>